<dbReference type="OrthoDB" id="2391627at2759"/>
<gene>
    <name evidence="2" type="ORF">PAXRUDRAFT_821449</name>
</gene>
<keyword evidence="1" id="KW-0472">Membrane</keyword>
<evidence type="ECO:0000313" key="2">
    <source>
        <dbReference type="EMBL" id="KIL00652.1"/>
    </source>
</evidence>
<dbReference type="PANTHER" id="PTHR28254">
    <property type="entry name" value="CYTOCHROME B-C1 COMPLEX SUBUNIT 10"/>
    <property type="match status" value="1"/>
</dbReference>
<dbReference type="Pfam" id="PF09796">
    <property type="entry name" value="QCR10"/>
    <property type="match status" value="1"/>
</dbReference>
<organism evidence="2 3">
    <name type="scientific">Paxillus rubicundulus Ve08.2h10</name>
    <dbReference type="NCBI Taxonomy" id="930991"/>
    <lineage>
        <taxon>Eukaryota</taxon>
        <taxon>Fungi</taxon>
        <taxon>Dikarya</taxon>
        <taxon>Basidiomycota</taxon>
        <taxon>Agaricomycotina</taxon>
        <taxon>Agaricomycetes</taxon>
        <taxon>Agaricomycetidae</taxon>
        <taxon>Boletales</taxon>
        <taxon>Paxilineae</taxon>
        <taxon>Paxillaceae</taxon>
        <taxon>Paxillus</taxon>
    </lineage>
</organism>
<dbReference type="GO" id="GO:0005739">
    <property type="term" value="C:mitochondrion"/>
    <property type="evidence" value="ECO:0007669"/>
    <property type="project" value="GOC"/>
</dbReference>
<dbReference type="HOGENOM" id="CLU_152072_2_1_1"/>
<dbReference type="InterPro" id="IPR019182">
    <property type="entry name" value="Cytochrome_b-c1_su10_fun"/>
</dbReference>
<name>A0A0D0E6J7_9AGAM</name>
<reference evidence="2 3" key="1">
    <citation type="submission" date="2014-04" db="EMBL/GenBank/DDBJ databases">
        <authorList>
            <consortium name="DOE Joint Genome Institute"/>
            <person name="Kuo A."/>
            <person name="Kohler A."/>
            <person name="Jargeat P."/>
            <person name="Nagy L.G."/>
            <person name="Floudas D."/>
            <person name="Copeland A."/>
            <person name="Barry K.W."/>
            <person name="Cichocki N."/>
            <person name="Veneault-Fourrey C."/>
            <person name="LaButti K."/>
            <person name="Lindquist E.A."/>
            <person name="Lipzen A."/>
            <person name="Lundell T."/>
            <person name="Morin E."/>
            <person name="Murat C."/>
            <person name="Sun H."/>
            <person name="Tunlid A."/>
            <person name="Henrissat B."/>
            <person name="Grigoriev I.V."/>
            <person name="Hibbett D.S."/>
            <person name="Martin F."/>
            <person name="Nordberg H.P."/>
            <person name="Cantor M.N."/>
            <person name="Hua S.X."/>
        </authorList>
    </citation>
    <scope>NUCLEOTIDE SEQUENCE [LARGE SCALE GENOMIC DNA]</scope>
    <source>
        <strain evidence="2 3">Ve08.2h10</strain>
    </source>
</reference>
<sequence length="73" mass="7893">MAHLAVNTPSPVSITRIWAKRWGPSLSMWGVGVGTAAVFLLSVTPVVKNGLLLKLPLIANYYEDKTPASDKPF</sequence>
<keyword evidence="1" id="KW-0812">Transmembrane</keyword>
<evidence type="ECO:0000313" key="3">
    <source>
        <dbReference type="Proteomes" id="UP000054538"/>
    </source>
</evidence>
<dbReference type="Proteomes" id="UP000054538">
    <property type="component" value="Unassembled WGS sequence"/>
</dbReference>
<dbReference type="AlphaFoldDB" id="A0A0D0E6J7"/>
<dbReference type="STRING" id="930991.A0A0D0E6J7"/>
<proteinExistence type="predicted"/>
<keyword evidence="1" id="KW-1133">Transmembrane helix</keyword>
<reference evidence="3" key="2">
    <citation type="submission" date="2015-01" db="EMBL/GenBank/DDBJ databases">
        <title>Evolutionary Origins and Diversification of the Mycorrhizal Mutualists.</title>
        <authorList>
            <consortium name="DOE Joint Genome Institute"/>
            <consortium name="Mycorrhizal Genomics Consortium"/>
            <person name="Kohler A."/>
            <person name="Kuo A."/>
            <person name="Nagy L.G."/>
            <person name="Floudas D."/>
            <person name="Copeland A."/>
            <person name="Barry K.W."/>
            <person name="Cichocki N."/>
            <person name="Veneault-Fourrey C."/>
            <person name="LaButti K."/>
            <person name="Lindquist E.A."/>
            <person name="Lipzen A."/>
            <person name="Lundell T."/>
            <person name="Morin E."/>
            <person name="Murat C."/>
            <person name="Riley R."/>
            <person name="Ohm R."/>
            <person name="Sun H."/>
            <person name="Tunlid A."/>
            <person name="Henrissat B."/>
            <person name="Grigoriev I.V."/>
            <person name="Hibbett D.S."/>
            <person name="Martin F."/>
        </authorList>
    </citation>
    <scope>NUCLEOTIDE SEQUENCE [LARGE SCALE GENOMIC DNA]</scope>
    <source>
        <strain evidence="3">Ve08.2h10</strain>
    </source>
</reference>
<dbReference type="PANTHER" id="PTHR28254:SF1">
    <property type="entry name" value="CYTOCHROME B-C1 COMPLEX SUBUNIT 10, MITOCHONDRIAL"/>
    <property type="match status" value="1"/>
</dbReference>
<evidence type="ECO:0000256" key="1">
    <source>
        <dbReference type="SAM" id="Phobius"/>
    </source>
</evidence>
<feature type="transmembrane region" description="Helical" evidence="1">
    <location>
        <begin position="26"/>
        <end position="47"/>
    </location>
</feature>
<dbReference type="InParanoid" id="A0A0D0E6J7"/>
<keyword evidence="3" id="KW-1185">Reference proteome</keyword>
<evidence type="ECO:0008006" key="4">
    <source>
        <dbReference type="Google" id="ProtNLM"/>
    </source>
</evidence>
<protein>
    <recommendedName>
        <fullName evidence="4">Cytochrome b-c1 complex subunit 10</fullName>
    </recommendedName>
</protein>
<dbReference type="GO" id="GO:0006122">
    <property type="term" value="P:mitochondrial electron transport, ubiquinol to cytochrome c"/>
    <property type="evidence" value="ECO:0007669"/>
    <property type="project" value="InterPro"/>
</dbReference>
<dbReference type="EMBL" id="KN824829">
    <property type="protein sequence ID" value="KIL00652.1"/>
    <property type="molecule type" value="Genomic_DNA"/>
</dbReference>
<accession>A0A0D0E6J7</accession>